<keyword evidence="3" id="KW-0378">Hydrolase</keyword>
<evidence type="ECO:0000256" key="2">
    <source>
        <dbReference type="ARBA" id="ARBA00022670"/>
    </source>
</evidence>
<accession>A0ABS8V0E9</accession>
<dbReference type="PROSITE" id="PS50600">
    <property type="entry name" value="ULP_PROTEASE"/>
    <property type="match status" value="1"/>
</dbReference>
<evidence type="ECO:0000313" key="7">
    <source>
        <dbReference type="Proteomes" id="UP000823775"/>
    </source>
</evidence>
<name>A0ABS8V0E9_DATST</name>
<dbReference type="InterPro" id="IPR003653">
    <property type="entry name" value="Peptidase_C48_C"/>
</dbReference>
<comment type="caution">
    <text evidence="6">The sequence shown here is derived from an EMBL/GenBank/DDBJ whole genome shotgun (WGS) entry which is preliminary data.</text>
</comment>
<comment type="similarity">
    <text evidence="1">Belongs to the peptidase C48 family.</text>
</comment>
<gene>
    <name evidence="6" type="ORF">HAX54_024569</name>
</gene>
<dbReference type="EMBL" id="JACEIK010002993">
    <property type="protein sequence ID" value="MCD9639826.1"/>
    <property type="molecule type" value="Genomic_DNA"/>
</dbReference>
<evidence type="ECO:0000313" key="6">
    <source>
        <dbReference type="EMBL" id="MCD9639826.1"/>
    </source>
</evidence>
<dbReference type="Gene3D" id="1.10.418.20">
    <property type="match status" value="1"/>
</dbReference>
<dbReference type="Pfam" id="PF02902">
    <property type="entry name" value="Peptidase_C48"/>
    <property type="match status" value="1"/>
</dbReference>
<evidence type="ECO:0000256" key="3">
    <source>
        <dbReference type="ARBA" id="ARBA00022801"/>
    </source>
</evidence>
<keyword evidence="7" id="KW-1185">Reference proteome</keyword>
<dbReference type="InterPro" id="IPR038765">
    <property type="entry name" value="Papain-like_cys_pep_sf"/>
</dbReference>
<proteinExistence type="inferred from homology"/>
<organism evidence="6 7">
    <name type="scientific">Datura stramonium</name>
    <name type="common">Jimsonweed</name>
    <name type="synonym">Common thornapple</name>
    <dbReference type="NCBI Taxonomy" id="4076"/>
    <lineage>
        <taxon>Eukaryota</taxon>
        <taxon>Viridiplantae</taxon>
        <taxon>Streptophyta</taxon>
        <taxon>Embryophyta</taxon>
        <taxon>Tracheophyta</taxon>
        <taxon>Spermatophyta</taxon>
        <taxon>Magnoliopsida</taxon>
        <taxon>eudicotyledons</taxon>
        <taxon>Gunneridae</taxon>
        <taxon>Pentapetalae</taxon>
        <taxon>asterids</taxon>
        <taxon>lamiids</taxon>
        <taxon>Solanales</taxon>
        <taxon>Solanaceae</taxon>
        <taxon>Solanoideae</taxon>
        <taxon>Datureae</taxon>
        <taxon>Datura</taxon>
    </lineage>
</organism>
<reference evidence="6 7" key="1">
    <citation type="journal article" date="2021" name="BMC Genomics">
        <title>Datura genome reveals duplications of psychoactive alkaloid biosynthetic genes and high mutation rate following tissue culture.</title>
        <authorList>
            <person name="Rajewski A."/>
            <person name="Carter-House D."/>
            <person name="Stajich J."/>
            <person name="Litt A."/>
        </authorList>
    </citation>
    <scope>NUCLEOTIDE SEQUENCE [LARGE SCALE GENOMIC DNA]</scope>
    <source>
        <strain evidence="6">AR-01</strain>
    </source>
</reference>
<dbReference type="PANTHER" id="PTHR46915">
    <property type="entry name" value="UBIQUITIN-LIKE PROTEASE 4-RELATED"/>
    <property type="match status" value="1"/>
</dbReference>
<feature type="domain" description="Ubiquitin-like protease family profile" evidence="5">
    <location>
        <begin position="1"/>
        <end position="160"/>
    </location>
</feature>
<dbReference type="Proteomes" id="UP000823775">
    <property type="component" value="Unassembled WGS sequence"/>
</dbReference>
<evidence type="ECO:0000259" key="5">
    <source>
        <dbReference type="PROSITE" id="PS50600"/>
    </source>
</evidence>
<dbReference type="PANTHER" id="PTHR46915:SF2">
    <property type="entry name" value="UBIQUITIN-LIKE PROTEASE 4"/>
    <property type="match status" value="1"/>
</dbReference>
<dbReference type="SUPFAM" id="SSF54001">
    <property type="entry name" value="Cysteine proteinases"/>
    <property type="match status" value="1"/>
</dbReference>
<evidence type="ECO:0000256" key="4">
    <source>
        <dbReference type="ARBA" id="ARBA00022807"/>
    </source>
</evidence>
<sequence length="226" mass="26108">MLEQCFRRLTSRSEQNLEVKKVVVQLWIKMHMPLHIAFLKLELMGDESLISTLVLQQASPNETKRLPGGWSPQFHLASRFKHASRKPLTKLGLVRRGFFSVVISTDRLRSLSWVVVLVSSHVSVHVAATSAGQPYSTIHVPQQRNEYDCGLFVLFFVERFIEEVHGRVKKKDFTMNICLKKSTNRYFWLNKALITKAHEVHSCKVGAVCDHIFIHWKLWNCSLDPL</sequence>
<keyword evidence="2" id="KW-0645">Protease</keyword>
<evidence type="ECO:0000256" key="1">
    <source>
        <dbReference type="ARBA" id="ARBA00005234"/>
    </source>
</evidence>
<protein>
    <recommendedName>
        <fullName evidence="5">Ubiquitin-like protease family profile domain-containing protein</fullName>
    </recommendedName>
</protein>
<keyword evidence="4" id="KW-0788">Thiol protease</keyword>